<evidence type="ECO:0000313" key="2">
    <source>
        <dbReference type="Proteomes" id="UP001470230"/>
    </source>
</evidence>
<dbReference type="SUPFAM" id="SSF52058">
    <property type="entry name" value="L domain-like"/>
    <property type="match status" value="1"/>
</dbReference>
<organism evidence="1 2">
    <name type="scientific">Tritrichomonas musculus</name>
    <dbReference type="NCBI Taxonomy" id="1915356"/>
    <lineage>
        <taxon>Eukaryota</taxon>
        <taxon>Metamonada</taxon>
        <taxon>Parabasalia</taxon>
        <taxon>Tritrichomonadida</taxon>
        <taxon>Tritrichomonadidae</taxon>
        <taxon>Tritrichomonas</taxon>
    </lineage>
</organism>
<name>A0ABR2KJT9_9EUKA</name>
<keyword evidence="2" id="KW-1185">Reference proteome</keyword>
<dbReference type="InterPro" id="IPR032675">
    <property type="entry name" value="LRR_dom_sf"/>
</dbReference>
<gene>
    <name evidence="1" type="ORF">M9Y10_035043</name>
</gene>
<reference evidence="1 2" key="1">
    <citation type="submission" date="2024-04" db="EMBL/GenBank/DDBJ databases">
        <title>Tritrichomonas musculus Genome.</title>
        <authorList>
            <person name="Alves-Ferreira E."/>
            <person name="Grigg M."/>
            <person name="Lorenzi H."/>
            <person name="Galac M."/>
        </authorList>
    </citation>
    <scope>NUCLEOTIDE SEQUENCE [LARGE SCALE GENOMIC DNA]</scope>
    <source>
        <strain evidence="1 2">EAF2021</strain>
    </source>
</reference>
<dbReference type="EMBL" id="JAPFFF010000005">
    <property type="protein sequence ID" value="KAK8890270.1"/>
    <property type="molecule type" value="Genomic_DNA"/>
</dbReference>
<dbReference type="Gene3D" id="3.80.10.10">
    <property type="entry name" value="Ribonuclease Inhibitor"/>
    <property type="match status" value="1"/>
</dbReference>
<dbReference type="InterPro" id="IPR026906">
    <property type="entry name" value="LRR_5"/>
</dbReference>
<sequence>MSLVQVTIRSSVNIFGNEPFKGCLLQIEIPSSVSEIGDHCFEGCTALTNVYIPSSITFIGELIFIGCTSLTGVSIPSSYKKLFLSRYLGIDKKKVNLKKIINIIFLQINKC</sequence>
<evidence type="ECO:0008006" key="3">
    <source>
        <dbReference type="Google" id="ProtNLM"/>
    </source>
</evidence>
<accession>A0ABR2KJT9</accession>
<dbReference type="Pfam" id="PF13306">
    <property type="entry name" value="LRR_5"/>
    <property type="match status" value="1"/>
</dbReference>
<evidence type="ECO:0000313" key="1">
    <source>
        <dbReference type="EMBL" id="KAK8890270.1"/>
    </source>
</evidence>
<proteinExistence type="predicted"/>
<comment type="caution">
    <text evidence="1">The sequence shown here is derived from an EMBL/GenBank/DDBJ whole genome shotgun (WGS) entry which is preliminary data.</text>
</comment>
<protein>
    <recommendedName>
        <fullName evidence="3">Surface antigen BspA-like</fullName>
    </recommendedName>
</protein>
<dbReference type="Proteomes" id="UP001470230">
    <property type="component" value="Unassembled WGS sequence"/>
</dbReference>